<evidence type="ECO:0000256" key="7">
    <source>
        <dbReference type="SAM" id="Phobius"/>
    </source>
</evidence>
<keyword evidence="5 7" id="KW-0472">Membrane</keyword>
<keyword evidence="3 7" id="KW-0812">Transmembrane</keyword>
<feature type="region of interest" description="Disordered" evidence="6">
    <location>
        <begin position="282"/>
        <end position="305"/>
    </location>
</feature>
<sequence>MVPRKILTCLGCAITHFILGTIYCTGNIMPYIVSYIRLKDDTITMQSMTIVFYICMLSNTASFQIASLIQKRYRPKTCIYIGSAFYIVFVYVSAALQNRIAIIIVYGIGLGITSGIAYPAALMIAIACYPEKKGLIAGIIVGSFALGAFFFNFIATGIINPSNKEPIPYVVNGVVNKFFEPEIAENVPKMFLILASIYLVVITIGILLIENIDVKVPANNPQPATVTKNTTGDGMKNVDNSELHYLDHKDEGNVSKAHTHFHSEMHSEAHSIHLEIHSDLHSDAGSDSNSDIHSDEEHDDDKKKDKKVEYKRIQTLIVNPDLDLTITQALKTRQFHQIFWPYLLSAMAGLFATASFKTIGIEYSYDDAFLTIVGSLGSIMNGTMRPLWGIFFDKTSFKAVYLVILFLQISLCFTFPAINQFKPAFLIWIVILIACSGGHFTILAPAAVRIFQRGTGAKVYSILILAVGISCLTVYFIQVYATLHMAPSVFFYIVGGLSCLSFSSTIFFSEIIKPISN</sequence>
<gene>
    <name evidence="8" type="ORF">SteCoe_17262</name>
</gene>
<evidence type="ECO:0000256" key="5">
    <source>
        <dbReference type="ARBA" id="ARBA00023136"/>
    </source>
</evidence>
<evidence type="ECO:0000256" key="3">
    <source>
        <dbReference type="ARBA" id="ARBA00022692"/>
    </source>
</evidence>
<feature type="transmembrane region" description="Helical" evidence="7">
    <location>
        <begin position="489"/>
        <end position="508"/>
    </location>
</feature>
<feature type="transmembrane region" description="Helical" evidence="7">
    <location>
        <begin position="190"/>
        <end position="209"/>
    </location>
</feature>
<evidence type="ECO:0000313" key="9">
    <source>
        <dbReference type="Proteomes" id="UP000187209"/>
    </source>
</evidence>
<feature type="transmembrane region" description="Helical" evidence="7">
    <location>
        <begin position="338"/>
        <end position="356"/>
    </location>
</feature>
<dbReference type="AlphaFoldDB" id="A0A1R2BZG1"/>
<dbReference type="OrthoDB" id="410267at2759"/>
<proteinExistence type="predicted"/>
<dbReference type="Gene3D" id="1.20.1250.20">
    <property type="entry name" value="MFS general substrate transporter like domains"/>
    <property type="match status" value="2"/>
</dbReference>
<feature type="transmembrane region" description="Helical" evidence="7">
    <location>
        <begin position="368"/>
        <end position="388"/>
    </location>
</feature>
<feature type="transmembrane region" description="Helical" evidence="7">
    <location>
        <begin position="425"/>
        <end position="448"/>
    </location>
</feature>
<dbReference type="PANTHER" id="PTHR43385:SF1">
    <property type="entry name" value="RIBOFLAVIN TRANSPORTER RIBJ"/>
    <property type="match status" value="1"/>
</dbReference>
<feature type="transmembrane region" description="Helical" evidence="7">
    <location>
        <begin position="48"/>
        <end position="66"/>
    </location>
</feature>
<dbReference type="Pfam" id="PF07690">
    <property type="entry name" value="MFS_1"/>
    <property type="match status" value="1"/>
</dbReference>
<name>A0A1R2BZG1_9CILI</name>
<protein>
    <recommendedName>
        <fullName evidence="10">Major facilitator superfamily (MFS) profile domain-containing protein</fullName>
    </recommendedName>
</protein>
<evidence type="ECO:0000256" key="6">
    <source>
        <dbReference type="SAM" id="MobiDB-lite"/>
    </source>
</evidence>
<organism evidence="8 9">
    <name type="scientific">Stentor coeruleus</name>
    <dbReference type="NCBI Taxonomy" id="5963"/>
    <lineage>
        <taxon>Eukaryota</taxon>
        <taxon>Sar</taxon>
        <taxon>Alveolata</taxon>
        <taxon>Ciliophora</taxon>
        <taxon>Postciliodesmatophora</taxon>
        <taxon>Heterotrichea</taxon>
        <taxon>Heterotrichida</taxon>
        <taxon>Stentoridae</taxon>
        <taxon>Stentor</taxon>
    </lineage>
</organism>
<dbReference type="InterPro" id="IPR036259">
    <property type="entry name" value="MFS_trans_sf"/>
</dbReference>
<feature type="transmembrane region" description="Helical" evidence="7">
    <location>
        <begin position="400"/>
        <end position="419"/>
    </location>
</feature>
<feature type="transmembrane region" description="Helical" evidence="7">
    <location>
        <begin position="78"/>
        <end position="96"/>
    </location>
</feature>
<comment type="subcellular location">
    <subcellularLocation>
        <location evidence="1">Membrane</location>
        <topology evidence="1">Multi-pass membrane protein</topology>
    </subcellularLocation>
</comment>
<evidence type="ECO:0000256" key="2">
    <source>
        <dbReference type="ARBA" id="ARBA00022448"/>
    </source>
</evidence>
<dbReference type="GO" id="GO:0022857">
    <property type="term" value="F:transmembrane transporter activity"/>
    <property type="evidence" value="ECO:0007669"/>
    <property type="project" value="InterPro"/>
</dbReference>
<feature type="transmembrane region" description="Helical" evidence="7">
    <location>
        <begin position="460"/>
        <end position="483"/>
    </location>
</feature>
<keyword evidence="4 7" id="KW-1133">Transmembrane helix</keyword>
<evidence type="ECO:0000313" key="8">
    <source>
        <dbReference type="EMBL" id="OMJ82140.1"/>
    </source>
</evidence>
<dbReference type="InterPro" id="IPR011701">
    <property type="entry name" value="MFS"/>
</dbReference>
<dbReference type="PANTHER" id="PTHR43385">
    <property type="entry name" value="RIBOFLAVIN TRANSPORTER RIBJ"/>
    <property type="match status" value="1"/>
</dbReference>
<dbReference type="SUPFAM" id="SSF103473">
    <property type="entry name" value="MFS general substrate transporter"/>
    <property type="match status" value="1"/>
</dbReference>
<keyword evidence="9" id="KW-1185">Reference proteome</keyword>
<dbReference type="GO" id="GO:0016020">
    <property type="term" value="C:membrane"/>
    <property type="evidence" value="ECO:0007669"/>
    <property type="project" value="UniProtKB-SubCell"/>
</dbReference>
<feature type="transmembrane region" description="Helical" evidence="7">
    <location>
        <begin position="102"/>
        <end position="128"/>
    </location>
</feature>
<evidence type="ECO:0000256" key="4">
    <source>
        <dbReference type="ARBA" id="ARBA00022989"/>
    </source>
</evidence>
<dbReference type="EMBL" id="MPUH01000352">
    <property type="protein sequence ID" value="OMJ82140.1"/>
    <property type="molecule type" value="Genomic_DNA"/>
</dbReference>
<reference evidence="8 9" key="1">
    <citation type="submission" date="2016-11" db="EMBL/GenBank/DDBJ databases">
        <title>The macronuclear genome of Stentor coeruleus: a giant cell with tiny introns.</title>
        <authorList>
            <person name="Slabodnick M."/>
            <person name="Ruby J.G."/>
            <person name="Reiff S.B."/>
            <person name="Swart E.C."/>
            <person name="Gosai S."/>
            <person name="Prabakaran S."/>
            <person name="Witkowska E."/>
            <person name="Larue G.E."/>
            <person name="Fisher S."/>
            <person name="Freeman R.M."/>
            <person name="Gunawardena J."/>
            <person name="Chu W."/>
            <person name="Stover N.A."/>
            <person name="Gregory B.D."/>
            <person name="Nowacki M."/>
            <person name="Derisi J."/>
            <person name="Roy S.W."/>
            <person name="Marshall W.F."/>
            <person name="Sood P."/>
        </authorList>
    </citation>
    <scope>NUCLEOTIDE SEQUENCE [LARGE SCALE GENOMIC DNA]</scope>
    <source>
        <strain evidence="8">WM001</strain>
    </source>
</reference>
<evidence type="ECO:0000256" key="1">
    <source>
        <dbReference type="ARBA" id="ARBA00004141"/>
    </source>
</evidence>
<accession>A0A1R2BZG1</accession>
<dbReference type="Proteomes" id="UP000187209">
    <property type="component" value="Unassembled WGS sequence"/>
</dbReference>
<dbReference type="InterPro" id="IPR052983">
    <property type="entry name" value="MFS_Riboflavin_Transporter"/>
</dbReference>
<comment type="caution">
    <text evidence="8">The sequence shown here is derived from an EMBL/GenBank/DDBJ whole genome shotgun (WGS) entry which is preliminary data.</text>
</comment>
<evidence type="ECO:0008006" key="10">
    <source>
        <dbReference type="Google" id="ProtNLM"/>
    </source>
</evidence>
<feature type="transmembrane region" description="Helical" evidence="7">
    <location>
        <begin position="135"/>
        <end position="159"/>
    </location>
</feature>
<keyword evidence="2" id="KW-0813">Transport</keyword>